<organism evidence="1 2">
    <name type="scientific">Streptomyces virginiae</name>
    <name type="common">Streptomyces cinnamonensis</name>
    <dbReference type="NCBI Taxonomy" id="1961"/>
    <lineage>
        <taxon>Bacteria</taxon>
        <taxon>Bacillati</taxon>
        <taxon>Actinomycetota</taxon>
        <taxon>Actinomycetes</taxon>
        <taxon>Kitasatosporales</taxon>
        <taxon>Streptomycetaceae</taxon>
        <taxon>Streptomyces</taxon>
    </lineage>
</organism>
<accession>A0ABZ1TFT4</accession>
<gene>
    <name evidence="1" type="ORF">OG517_22280</name>
</gene>
<proteinExistence type="predicted"/>
<protein>
    <submittedName>
        <fullName evidence="1">Uncharacterized protein</fullName>
    </submittedName>
</protein>
<dbReference type="EMBL" id="CP108090">
    <property type="protein sequence ID" value="WUQ13931.1"/>
    <property type="molecule type" value="Genomic_DNA"/>
</dbReference>
<evidence type="ECO:0000313" key="1">
    <source>
        <dbReference type="EMBL" id="WUQ13931.1"/>
    </source>
</evidence>
<dbReference type="Proteomes" id="UP001432039">
    <property type="component" value="Chromosome"/>
</dbReference>
<name>A0ABZ1TFT4_STRVG</name>
<keyword evidence="2" id="KW-1185">Reference proteome</keyword>
<sequence>MLLPAEAAAATTRIDVVRITAGPERHGDPMTGPVVGHWEGPAVAEVLAAVRKIPAADLTLCGFAPGWGLRAYADPAGPPLYEAAFCYGCDMAWLWGPRVPERLHRQTFASDSPYALFLRMRMRAAGPS</sequence>
<dbReference type="RefSeq" id="WP_328962779.1">
    <property type="nucleotide sequence ID" value="NZ_CP108090.1"/>
</dbReference>
<reference evidence="1" key="1">
    <citation type="submission" date="2022-10" db="EMBL/GenBank/DDBJ databases">
        <title>The complete genomes of actinobacterial strains from the NBC collection.</title>
        <authorList>
            <person name="Joergensen T.S."/>
            <person name="Alvarez Arevalo M."/>
            <person name="Sterndorff E.B."/>
            <person name="Faurdal D."/>
            <person name="Vuksanovic O."/>
            <person name="Mourched A.-S."/>
            <person name="Charusanti P."/>
            <person name="Shaw S."/>
            <person name="Blin K."/>
            <person name="Weber T."/>
        </authorList>
    </citation>
    <scope>NUCLEOTIDE SEQUENCE</scope>
    <source>
        <strain evidence="1">NBC_00248</strain>
    </source>
</reference>
<evidence type="ECO:0000313" key="2">
    <source>
        <dbReference type="Proteomes" id="UP001432039"/>
    </source>
</evidence>